<dbReference type="SUPFAM" id="SSF89360">
    <property type="entry name" value="HesB-like domain"/>
    <property type="match status" value="1"/>
</dbReference>
<dbReference type="RefSeq" id="WP_386672627.1">
    <property type="nucleotide sequence ID" value="NZ_JBHLTG010000006.1"/>
</dbReference>
<proteinExistence type="predicted"/>
<dbReference type="Proteomes" id="UP001589896">
    <property type="component" value="Unassembled WGS sequence"/>
</dbReference>
<evidence type="ECO:0008006" key="3">
    <source>
        <dbReference type="Google" id="ProtNLM"/>
    </source>
</evidence>
<name>A0ABV6RV68_9GAMM</name>
<comment type="caution">
    <text evidence="1">The sequence shown here is derived from an EMBL/GenBank/DDBJ whole genome shotgun (WGS) entry which is preliminary data.</text>
</comment>
<gene>
    <name evidence="1" type="ORF">ACFFGH_22805</name>
</gene>
<dbReference type="InterPro" id="IPR035903">
    <property type="entry name" value="HesB-like_dom_sf"/>
</dbReference>
<dbReference type="EMBL" id="JBHLTG010000006">
    <property type="protein sequence ID" value="MFC0680671.1"/>
    <property type="molecule type" value="Genomic_DNA"/>
</dbReference>
<protein>
    <recommendedName>
        <fullName evidence="3">Fe-S cluster assembly protein HesB</fullName>
    </recommendedName>
</protein>
<sequence>MLTLTETASTVVKTIVTQNTGTDTGGLRIHGTDSDAATFEVALAGGPEPADAVVERDGARVFLEPVAAAALDDRELDAQVGEDGSIQFAINPQG</sequence>
<reference evidence="1 2" key="1">
    <citation type="submission" date="2024-09" db="EMBL/GenBank/DDBJ databases">
        <authorList>
            <person name="Sun Q."/>
            <person name="Mori K."/>
        </authorList>
    </citation>
    <scope>NUCLEOTIDE SEQUENCE [LARGE SCALE GENOMIC DNA]</scope>
    <source>
        <strain evidence="1 2">KCTC 23076</strain>
    </source>
</reference>
<evidence type="ECO:0000313" key="1">
    <source>
        <dbReference type="EMBL" id="MFC0680671.1"/>
    </source>
</evidence>
<dbReference type="Gene3D" id="2.60.300.12">
    <property type="entry name" value="HesB-like domain"/>
    <property type="match status" value="1"/>
</dbReference>
<accession>A0ABV6RV68</accession>
<organism evidence="1 2">
    <name type="scientific">Lysobacter korlensis</name>
    <dbReference type="NCBI Taxonomy" id="553636"/>
    <lineage>
        <taxon>Bacteria</taxon>
        <taxon>Pseudomonadati</taxon>
        <taxon>Pseudomonadota</taxon>
        <taxon>Gammaproteobacteria</taxon>
        <taxon>Lysobacterales</taxon>
        <taxon>Lysobacteraceae</taxon>
        <taxon>Lysobacter</taxon>
    </lineage>
</organism>
<keyword evidence="2" id="KW-1185">Reference proteome</keyword>
<evidence type="ECO:0000313" key="2">
    <source>
        <dbReference type="Proteomes" id="UP001589896"/>
    </source>
</evidence>